<dbReference type="Bgee" id="ENSMODG00000043293">
    <property type="expression patterns" value="Expressed in liver and 2 other cell types or tissues"/>
</dbReference>
<feature type="disulfide bond" evidence="14">
    <location>
        <begin position="70"/>
        <end position="110"/>
    </location>
</feature>
<dbReference type="GO" id="GO:0050482">
    <property type="term" value="P:arachidonate secretion"/>
    <property type="evidence" value="ECO:0007669"/>
    <property type="project" value="InterPro"/>
</dbReference>
<evidence type="ECO:0000256" key="1">
    <source>
        <dbReference type="ARBA" id="ARBA00004450"/>
    </source>
</evidence>
<dbReference type="InParanoid" id="A0A5F8GBT0"/>
<feature type="disulfide bond" evidence="14">
    <location>
        <begin position="97"/>
        <end position="108"/>
    </location>
</feature>
<evidence type="ECO:0000256" key="16">
    <source>
        <dbReference type="RuleBase" id="RU361236"/>
    </source>
</evidence>
<dbReference type="GO" id="GO:0005543">
    <property type="term" value="F:phospholipid binding"/>
    <property type="evidence" value="ECO:0000318"/>
    <property type="project" value="GO_Central"/>
</dbReference>
<evidence type="ECO:0000256" key="8">
    <source>
        <dbReference type="ARBA" id="ARBA00036775"/>
    </source>
</evidence>
<evidence type="ECO:0000256" key="11">
    <source>
        <dbReference type="ARBA" id="ARBA00048613"/>
    </source>
</evidence>
<evidence type="ECO:0000256" key="10">
    <source>
        <dbReference type="ARBA" id="ARBA00048541"/>
    </source>
</evidence>
<dbReference type="PRINTS" id="PR00389">
    <property type="entry name" value="PHPHLIPASEA2"/>
</dbReference>
<feature type="disulfide bond" evidence="14">
    <location>
        <begin position="69"/>
        <end position="144"/>
    </location>
</feature>
<dbReference type="InterPro" id="IPR016090">
    <property type="entry name" value="PLA2-like_dom"/>
</dbReference>
<evidence type="ECO:0000256" key="5">
    <source>
        <dbReference type="ARBA" id="ARBA00022638"/>
    </source>
</evidence>
<comment type="catalytic activity">
    <reaction evidence="16">
        <text>a 1,2-diacyl-sn-glycero-3-phosphocholine + H2O = a 1-acyl-sn-glycero-3-phosphocholine + a fatty acid + H(+)</text>
        <dbReference type="Rhea" id="RHEA:15801"/>
        <dbReference type="ChEBI" id="CHEBI:15377"/>
        <dbReference type="ChEBI" id="CHEBI:15378"/>
        <dbReference type="ChEBI" id="CHEBI:28868"/>
        <dbReference type="ChEBI" id="CHEBI:57643"/>
        <dbReference type="ChEBI" id="CHEBI:58168"/>
        <dbReference type="EC" id="3.1.1.4"/>
    </reaction>
</comment>
<evidence type="ECO:0000256" key="9">
    <source>
        <dbReference type="ARBA" id="ARBA00048080"/>
    </source>
</evidence>
<evidence type="ECO:0000256" key="14">
    <source>
        <dbReference type="PIRSR" id="PIRSR601211-3"/>
    </source>
</evidence>
<keyword evidence="19" id="KW-1185">Reference proteome</keyword>
<dbReference type="Ensembl" id="ENSMODT00000080906.1">
    <property type="protein sequence ID" value="ENSMODP00000044960.1"/>
    <property type="gene ID" value="ENSMODG00000043293.1"/>
</dbReference>
<comment type="catalytic activity">
    <reaction evidence="9">
        <text>1,2-dihexadecanoyl-sn-glycero-3-phospho-(1'-sn-glycerol) + H2O = 1-hexadecanoyl-sn-glycero-3-phospho-(1'-sn-glycerol) + hexadecanoate + H(+)</text>
        <dbReference type="Rhea" id="RHEA:45472"/>
        <dbReference type="ChEBI" id="CHEBI:7896"/>
        <dbReference type="ChEBI" id="CHEBI:15377"/>
        <dbReference type="ChEBI" id="CHEBI:15378"/>
        <dbReference type="ChEBI" id="CHEBI:72829"/>
        <dbReference type="ChEBI" id="CHEBI:75158"/>
    </reaction>
    <physiologicalReaction direction="left-to-right" evidence="9">
        <dbReference type="Rhea" id="RHEA:45473"/>
    </physiologicalReaction>
</comment>
<dbReference type="InterPro" id="IPR036444">
    <property type="entry name" value="PLipase_A2_dom_sf"/>
</dbReference>
<evidence type="ECO:0000313" key="19">
    <source>
        <dbReference type="Proteomes" id="UP000002280"/>
    </source>
</evidence>
<evidence type="ECO:0000256" key="3">
    <source>
        <dbReference type="ARBA" id="ARBA00007056"/>
    </source>
</evidence>
<feature type="signal peptide" evidence="16">
    <location>
        <begin position="1"/>
        <end position="20"/>
    </location>
</feature>
<dbReference type="AlphaFoldDB" id="A0A5F8GBT0"/>
<evidence type="ECO:0000259" key="17">
    <source>
        <dbReference type="SMART" id="SM00085"/>
    </source>
</evidence>
<dbReference type="GO" id="GO:0042742">
    <property type="term" value="P:defense response to bacterium"/>
    <property type="evidence" value="ECO:0007669"/>
    <property type="project" value="UniProtKB-KW"/>
</dbReference>
<feature type="active site" evidence="13">
    <location>
        <position position="67"/>
    </location>
</feature>
<dbReference type="GO" id="GO:0005741">
    <property type="term" value="C:mitochondrial outer membrane"/>
    <property type="evidence" value="ECO:0007669"/>
    <property type="project" value="UniProtKB-SubCell"/>
</dbReference>
<dbReference type="PANTHER" id="PTHR11716:SF9">
    <property type="entry name" value="PHOSPHOLIPASE A2, MEMBRANE ASSOCIATED"/>
    <property type="match status" value="1"/>
</dbReference>
<evidence type="ECO:0000256" key="2">
    <source>
        <dbReference type="ARBA" id="ARBA00004613"/>
    </source>
</evidence>
<dbReference type="SUPFAM" id="SSF48619">
    <property type="entry name" value="Phospholipase A2, PLA2"/>
    <property type="match status" value="1"/>
</dbReference>
<comment type="similarity">
    <text evidence="3 15">Belongs to the phospholipase A2 family.</text>
</comment>
<keyword evidence="16" id="KW-0443">Lipid metabolism</keyword>
<feature type="chain" id="PRO_5023967639" description="Phospholipase A2" evidence="16">
    <location>
        <begin position="21"/>
        <end position="146"/>
    </location>
</feature>
<feature type="active site" evidence="13">
    <location>
        <position position="111"/>
    </location>
</feature>
<dbReference type="PROSITE" id="PS00118">
    <property type="entry name" value="PA2_HIS"/>
    <property type="match status" value="1"/>
</dbReference>
<evidence type="ECO:0000256" key="6">
    <source>
        <dbReference type="ARBA" id="ARBA00023157"/>
    </source>
</evidence>
<keyword evidence="5" id="KW-0929">Antimicrobial</keyword>
<feature type="disulfide bond" evidence="14">
    <location>
        <begin position="63"/>
        <end position="117"/>
    </location>
</feature>
<evidence type="ECO:0000256" key="7">
    <source>
        <dbReference type="ARBA" id="ARBA00036719"/>
    </source>
</evidence>
<feature type="disulfide bond" evidence="14">
    <location>
        <begin position="48"/>
        <end position="64"/>
    </location>
</feature>
<evidence type="ECO:0000256" key="15">
    <source>
        <dbReference type="RuleBase" id="RU003654"/>
    </source>
</evidence>
<dbReference type="GO" id="GO:0046470">
    <property type="term" value="P:phosphatidylcholine metabolic process"/>
    <property type="evidence" value="ECO:0000318"/>
    <property type="project" value="GO_Central"/>
</dbReference>
<dbReference type="GO" id="GO:0005576">
    <property type="term" value="C:extracellular region"/>
    <property type="evidence" value="ECO:0007669"/>
    <property type="project" value="UniProtKB-SubCell"/>
</dbReference>
<dbReference type="STRING" id="13616.ENSMODP00000044960"/>
<feature type="disulfide bond" evidence="14">
    <location>
        <begin position="78"/>
        <end position="103"/>
    </location>
</feature>
<name>A0A5F8GBT0_MONDO</name>
<dbReference type="GO" id="GO:0005509">
    <property type="term" value="F:calcium ion binding"/>
    <property type="evidence" value="ECO:0000318"/>
    <property type="project" value="GO_Central"/>
</dbReference>
<feature type="domain" description="Phospholipase A2-like central" evidence="17">
    <location>
        <begin position="21"/>
        <end position="138"/>
    </location>
</feature>
<keyword evidence="4 16" id="KW-0964">Secreted</keyword>
<comment type="cofactor">
    <cofactor evidence="16">
        <name>Ca(2+)</name>
        <dbReference type="ChEBI" id="CHEBI:29108"/>
    </cofactor>
</comment>
<dbReference type="GO" id="GO:0016042">
    <property type="term" value="P:lipid catabolic process"/>
    <property type="evidence" value="ECO:0007669"/>
    <property type="project" value="InterPro"/>
</dbReference>
<comment type="catalytic activity">
    <reaction evidence="8">
        <text>a 1,2-diacyl-sn-glycero-3-phosphoethanolamine + H2O = a 1-acyl-sn-glycero-3-phosphoethanolamine + a fatty acid + H(+)</text>
        <dbReference type="Rhea" id="RHEA:44604"/>
        <dbReference type="ChEBI" id="CHEBI:15377"/>
        <dbReference type="ChEBI" id="CHEBI:15378"/>
        <dbReference type="ChEBI" id="CHEBI:28868"/>
        <dbReference type="ChEBI" id="CHEBI:64381"/>
        <dbReference type="ChEBI" id="CHEBI:64612"/>
    </reaction>
    <physiologicalReaction direction="left-to-right" evidence="8">
        <dbReference type="Rhea" id="RHEA:44605"/>
    </physiologicalReaction>
</comment>
<evidence type="ECO:0000313" key="18">
    <source>
        <dbReference type="Ensembl" id="ENSMODP00000044960.1"/>
    </source>
</evidence>
<organism evidence="18 19">
    <name type="scientific">Monodelphis domestica</name>
    <name type="common">Gray short-tailed opossum</name>
    <dbReference type="NCBI Taxonomy" id="13616"/>
    <lineage>
        <taxon>Eukaryota</taxon>
        <taxon>Metazoa</taxon>
        <taxon>Chordata</taxon>
        <taxon>Craniata</taxon>
        <taxon>Vertebrata</taxon>
        <taxon>Euteleostomi</taxon>
        <taxon>Mammalia</taxon>
        <taxon>Metatheria</taxon>
        <taxon>Didelphimorphia</taxon>
        <taxon>Didelphidae</taxon>
        <taxon>Monodelphis</taxon>
    </lineage>
</organism>
<dbReference type="GO" id="GO:0047498">
    <property type="term" value="F:calcium-dependent phospholipase A2 activity"/>
    <property type="evidence" value="ECO:0000318"/>
    <property type="project" value="GO_Central"/>
</dbReference>
<keyword evidence="5" id="KW-0081">Bacteriolytic enzyme</keyword>
<dbReference type="GO" id="GO:0046471">
    <property type="term" value="P:phosphatidylglycerol metabolic process"/>
    <property type="evidence" value="ECO:0000318"/>
    <property type="project" value="GO_Central"/>
</dbReference>
<reference evidence="18" key="2">
    <citation type="submission" date="2025-08" db="UniProtKB">
        <authorList>
            <consortium name="Ensembl"/>
        </authorList>
    </citation>
    <scope>IDENTIFICATION</scope>
</reference>
<keyword evidence="16" id="KW-0732">Signal</keyword>
<dbReference type="PANTHER" id="PTHR11716">
    <property type="entry name" value="PHOSPHOLIPASE A2 FAMILY MEMBER"/>
    <property type="match status" value="1"/>
</dbReference>
<comment type="catalytic activity">
    <reaction evidence="10">
        <text>1-hexadecanoyl-2-(5Z,8Z,11Z,14Z-eicosatetraenoyl)-sn-glycero-3-phosphoethanolamine + H2O = 1-hexadecanoyl-sn-glycero-3-phosphoethanolamine + (5Z,8Z,11Z,14Z)-eicosatetraenoate + H(+)</text>
        <dbReference type="Rhea" id="RHEA:40431"/>
        <dbReference type="ChEBI" id="CHEBI:15377"/>
        <dbReference type="ChEBI" id="CHEBI:15378"/>
        <dbReference type="ChEBI" id="CHEBI:32395"/>
        <dbReference type="ChEBI" id="CHEBI:73004"/>
        <dbReference type="ChEBI" id="CHEBI:73009"/>
    </reaction>
    <physiologicalReaction direction="left-to-right" evidence="10">
        <dbReference type="Rhea" id="RHEA:40432"/>
    </physiologicalReaction>
</comment>
<dbReference type="GO" id="GO:0031640">
    <property type="term" value="P:killing of cells of another organism"/>
    <property type="evidence" value="ECO:0007669"/>
    <property type="project" value="UniProtKB-KW"/>
</dbReference>
<comment type="catalytic activity">
    <reaction evidence="7">
        <text>1-hexadecanoyl-2-(4Z,7Z,10Z,13Z,16Z,19Z-docosahexaenoyl)-sn-glycero-3-phosphocholine + H2O = (4Z,7Z,10Z,13Z,16Z,19Z)-docosahexaenoate + 1-hexadecanoyl-sn-glycero-3-phosphocholine + H(+)</text>
        <dbReference type="Rhea" id="RHEA:41231"/>
        <dbReference type="ChEBI" id="CHEBI:15377"/>
        <dbReference type="ChEBI" id="CHEBI:15378"/>
        <dbReference type="ChEBI" id="CHEBI:72998"/>
        <dbReference type="ChEBI" id="CHEBI:74963"/>
        <dbReference type="ChEBI" id="CHEBI:77016"/>
    </reaction>
    <physiologicalReaction direction="left-to-right" evidence="7">
        <dbReference type="Rhea" id="RHEA:41232"/>
    </physiologicalReaction>
</comment>
<protein>
    <recommendedName>
        <fullName evidence="16">Phospholipase A2</fullName>
        <ecNumber evidence="16">3.1.1.4</ecNumber>
    </recommendedName>
</protein>
<evidence type="ECO:0000256" key="12">
    <source>
        <dbReference type="ARBA" id="ARBA00049282"/>
    </source>
</evidence>
<sequence>MKFLLVLCSFLIFGVPNGQGGMIQYRTMIKKITGYSYTKMFEKYGCTCDNRDNVKPEDAIDRCCWRHKCCYKNIDENCGPDWRPYDYSFVEPDELCCDSSDSCKNKICFCDMNFAYCLRSQLTNFNWKTRNYSRTKCQQSNTKCPN</sequence>
<dbReference type="Gene3D" id="1.20.90.10">
    <property type="entry name" value="Phospholipase A2 domain"/>
    <property type="match status" value="1"/>
</dbReference>
<comment type="catalytic activity">
    <reaction evidence="12">
        <text>1-hexadecanoyl-2-(9Z-octadecenoyl)-sn-glycero-3-phosphoglycerol + H2O = 1-hexadecanoyl-sn-glycero-3-phosphoglycerol + (9Z)-octadecenoate + H(+)</text>
        <dbReference type="Rhea" id="RHEA:44524"/>
        <dbReference type="ChEBI" id="CHEBI:15377"/>
        <dbReference type="ChEBI" id="CHEBI:15378"/>
        <dbReference type="ChEBI" id="CHEBI:30823"/>
        <dbReference type="ChEBI" id="CHEBI:84472"/>
        <dbReference type="ChEBI" id="CHEBI:84475"/>
    </reaction>
    <physiologicalReaction direction="left-to-right" evidence="12">
        <dbReference type="Rhea" id="RHEA:44525"/>
    </physiologicalReaction>
</comment>
<evidence type="ECO:0000256" key="4">
    <source>
        <dbReference type="ARBA" id="ARBA00022525"/>
    </source>
</evidence>
<comment type="subcellular location">
    <subcellularLocation>
        <location evidence="1">Mitochondrion outer membrane</location>
        <topology evidence="1">Peripheral membrane protein</topology>
    </subcellularLocation>
    <subcellularLocation>
        <location evidence="2 16">Secreted</location>
    </subcellularLocation>
</comment>
<dbReference type="InterPro" id="IPR001211">
    <property type="entry name" value="PLA2"/>
</dbReference>
<dbReference type="Proteomes" id="UP000002280">
    <property type="component" value="Chromosome 4"/>
</dbReference>
<keyword evidence="16" id="KW-0106">Calcium</keyword>
<dbReference type="GO" id="GO:0042130">
    <property type="term" value="P:negative regulation of T cell proliferation"/>
    <property type="evidence" value="ECO:0000318"/>
    <property type="project" value="GO_Central"/>
</dbReference>
<proteinExistence type="inferred from homology"/>
<evidence type="ECO:0000256" key="13">
    <source>
        <dbReference type="PIRSR" id="PIRSR601211-1"/>
    </source>
</evidence>
<dbReference type="SMART" id="SM00085">
    <property type="entry name" value="PA2c"/>
    <property type="match status" value="1"/>
</dbReference>
<dbReference type="EC" id="3.1.1.4" evidence="16"/>
<keyword evidence="6 14" id="KW-1015">Disulfide bond</keyword>
<comment type="catalytic activity">
    <reaction evidence="11">
        <text>1-hexadecanoyl-2-(9Z-octadecenoyl)-sn-glycero-3-phosphoethanolamine + H2O = 1-hexadecanoyl-sn-glycero-3-phosphoethanolamine + (9Z)-octadecenoate + H(+)</text>
        <dbReference type="Rhea" id="RHEA:40911"/>
        <dbReference type="ChEBI" id="CHEBI:15377"/>
        <dbReference type="ChEBI" id="CHEBI:15378"/>
        <dbReference type="ChEBI" id="CHEBI:30823"/>
        <dbReference type="ChEBI" id="CHEBI:73004"/>
        <dbReference type="ChEBI" id="CHEBI:73007"/>
    </reaction>
    <physiologicalReaction direction="left-to-right" evidence="11">
        <dbReference type="Rhea" id="RHEA:40912"/>
    </physiologicalReaction>
</comment>
<dbReference type="Pfam" id="PF00068">
    <property type="entry name" value="Phospholip_A2_1"/>
    <property type="match status" value="1"/>
</dbReference>
<dbReference type="InterPro" id="IPR033113">
    <property type="entry name" value="PLA2_histidine"/>
</dbReference>
<keyword evidence="16" id="KW-0378">Hydrolase</keyword>
<accession>A0A5F8GBT0</accession>
<reference evidence="18" key="3">
    <citation type="submission" date="2025-09" db="UniProtKB">
        <authorList>
            <consortium name="Ensembl"/>
        </authorList>
    </citation>
    <scope>IDENTIFICATION</scope>
</reference>
<dbReference type="GeneTree" id="ENSGT00940000155096"/>
<reference evidence="18 19" key="1">
    <citation type="journal article" date="2007" name="Nature">
        <title>Genome of the marsupial Monodelphis domestica reveals innovation in non-coding sequences.</title>
        <authorList>
            <person name="Mikkelsen T.S."/>
            <person name="Wakefield M.J."/>
            <person name="Aken B."/>
            <person name="Amemiya C.T."/>
            <person name="Chang J.L."/>
            <person name="Duke S."/>
            <person name="Garber M."/>
            <person name="Gentles A.J."/>
            <person name="Goodstadt L."/>
            <person name="Heger A."/>
            <person name="Jurka J."/>
            <person name="Kamal M."/>
            <person name="Mauceli E."/>
            <person name="Searle S.M."/>
            <person name="Sharpe T."/>
            <person name="Baker M.L."/>
            <person name="Batzer M.A."/>
            <person name="Benos P.V."/>
            <person name="Belov K."/>
            <person name="Clamp M."/>
            <person name="Cook A."/>
            <person name="Cuff J."/>
            <person name="Das R."/>
            <person name="Davidow L."/>
            <person name="Deakin J.E."/>
            <person name="Fazzari M.J."/>
            <person name="Glass J.L."/>
            <person name="Grabherr M."/>
            <person name="Greally J.M."/>
            <person name="Gu W."/>
            <person name="Hore T.A."/>
            <person name="Huttley G.A."/>
            <person name="Kleber M."/>
            <person name="Jirtle R.L."/>
            <person name="Koina E."/>
            <person name="Lee J.T."/>
            <person name="Mahony S."/>
            <person name="Marra M.A."/>
            <person name="Miller R.D."/>
            <person name="Nicholls R.D."/>
            <person name="Oda M."/>
            <person name="Papenfuss A.T."/>
            <person name="Parra Z.E."/>
            <person name="Pollock D.D."/>
            <person name="Ray D.A."/>
            <person name="Schein J.E."/>
            <person name="Speed T.P."/>
            <person name="Thompson K."/>
            <person name="VandeBerg J.L."/>
            <person name="Wade C.M."/>
            <person name="Walker J.A."/>
            <person name="Waters P.D."/>
            <person name="Webber C."/>
            <person name="Weidman J.R."/>
            <person name="Xie X."/>
            <person name="Zody M.C."/>
            <person name="Baldwin J."/>
            <person name="Abdouelleil A."/>
            <person name="Abdulkadir J."/>
            <person name="Abebe A."/>
            <person name="Abera B."/>
            <person name="Abreu J."/>
            <person name="Acer S.C."/>
            <person name="Aftuck L."/>
            <person name="Alexander A."/>
            <person name="An P."/>
            <person name="Anderson E."/>
            <person name="Anderson S."/>
            <person name="Arachi H."/>
            <person name="Azer M."/>
            <person name="Bachantsang P."/>
            <person name="Barry A."/>
            <person name="Bayul T."/>
            <person name="Berlin A."/>
            <person name="Bessette D."/>
            <person name="Bloom T."/>
            <person name="Bloom T."/>
            <person name="Boguslavskiy L."/>
            <person name="Bonnet C."/>
            <person name="Boukhgalter B."/>
            <person name="Bourzgui I."/>
            <person name="Brown A."/>
            <person name="Cahill P."/>
            <person name="Channer S."/>
            <person name="Cheshatsang Y."/>
            <person name="Chuda L."/>
            <person name="Citroen M."/>
            <person name="Collymore A."/>
            <person name="Cooke P."/>
            <person name="Costello M."/>
            <person name="D'Aco K."/>
            <person name="Daza R."/>
            <person name="De Haan G."/>
            <person name="DeGray S."/>
            <person name="DeMaso C."/>
            <person name="Dhargay N."/>
            <person name="Dooley K."/>
            <person name="Dooley E."/>
            <person name="Doricent M."/>
            <person name="Dorje P."/>
            <person name="Dorjee K."/>
            <person name="Dupes A."/>
            <person name="Elong R."/>
            <person name="Falk J."/>
            <person name="Farina A."/>
            <person name="Faro S."/>
            <person name="Ferguson D."/>
            <person name="Fisher S."/>
            <person name="Foley C.D."/>
            <person name="Franke A."/>
            <person name="Friedrich D."/>
            <person name="Gadbois L."/>
            <person name="Gearin G."/>
            <person name="Gearin C.R."/>
            <person name="Giannoukos G."/>
            <person name="Goode T."/>
            <person name="Graham J."/>
            <person name="Grandbois E."/>
            <person name="Grewal S."/>
            <person name="Gyaltsen K."/>
            <person name="Hafez N."/>
            <person name="Hagos B."/>
            <person name="Hall J."/>
            <person name="Henson C."/>
            <person name="Hollinger A."/>
            <person name="Honan T."/>
            <person name="Huard M.D."/>
            <person name="Hughes L."/>
            <person name="Hurhula B."/>
            <person name="Husby M.E."/>
            <person name="Kamat A."/>
            <person name="Kanga B."/>
            <person name="Kashin S."/>
            <person name="Khazanovich D."/>
            <person name="Kisner P."/>
            <person name="Lance K."/>
            <person name="Lara M."/>
            <person name="Lee W."/>
            <person name="Lennon N."/>
            <person name="Letendre F."/>
            <person name="LeVine R."/>
            <person name="Lipovsky A."/>
            <person name="Liu X."/>
            <person name="Liu J."/>
            <person name="Liu S."/>
            <person name="Lokyitsang T."/>
            <person name="Lokyitsang Y."/>
            <person name="Lubonja R."/>
            <person name="Lui A."/>
            <person name="MacDonald P."/>
            <person name="Magnisalis V."/>
            <person name="Maru K."/>
            <person name="Matthews C."/>
            <person name="McCusker W."/>
            <person name="McDonough S."/>
            <person name="Mehta T."/>
            <person name="Meldrim J."/>
            <person name="Meneus L."/>
            <person name="Mihai O."/>
            <person name="Mihalev A."/>
            <person name="Mihova T."/>
            <person name="Mittelman R."/>
            <person name="Mlenga V."/>
            <person name="Montmayeur A."/>
            <person name="Mulrain L."/>
            <person name="Navidi A."/>
            <person name="Naylor J."/>
            <person name="Negash T."/>
            <person name="Nguyen T."/>
            <person name="Nguyen N."/>
            <person name="Nicol R."/>
            <person name="Norbu C."/>
            <person name="Norbu N."/>
            <person name="Novod N."/>
            <person name="O'Neill B."/>
            <person name="Osman S."/>
            <person name="Markiewicz E."/>
            <person name="Oyono O.L."/>
            <person name="Patti C."/>
            <person name="Phunkhang P."/>
            <person name="Pierre F."/>
            <person name="Priest M."/>
            <person name="Raghuraman S."/>
            <person name="Rege F."/>
            <person name="Reyes R."/>
            <person name="Rise C."/>
            <person name="Rogov P."/>
            <person name="Ross K."/>
            <person name="Ryan E."/>
            <person name="Settipalli S."/>
            <person name="Shea T."/>
            <person name="Sherpa N."/>
            <person name="Shi L."/>
            <person name="Shih D."/>
            <person name="Sparrow T."/>
            <person name="Spaulding J."/>
            <person name="Stalker J."/>
            <person name="Stange-Thomann N."/>
            <person name="Stavropoulos S."/>
            <person name="Stone C."/>
            <person name="Strader C."/>
            <person name="Tesfaye S."/>
            <person name="Thomson T."/>
            <person name="Thoulutsang Y."/>
            <person name="Thoulutsang D."/>
            <person name="Topham K."/>
            <person name="Topping I."/>
            <person name="Tsamla T."/>
            <person name="Vassiliev H."/>
            <person name="Vo A."/>
            <person name="Wangchuk T."/>
            <person name="Wangdi T."/>
            <person name="Weiand M."/>
            <person name="Wilkinson J."/>
            <person name="Wilson A."/>
            <person name="Yadav S."/>
            <person name="Young G."/>
            <person name="Yu Q."/>
            <person name="Zembek L."/>
            <person name="Zhong D."/>
            <person name="Zimmer A."/>
            <person name="Zwirko Z."/>
            <person name="Jaffe D.B."/>
            <person name="Alvarez P."/>
            <person name="Brockman W."/>
            <person name="Butler J."/>
            <person name="Chin C."/>
            <person name="Gnerre S."/>
            <person name="MacCallum I."/>
            <person name="Graves J.A."/>
            <person name="Ponting C.P."/>
            <person name="Breen M."/>
            <person name="Samollow P.B."/>
            <person name="Lander E.S."/>
            <person name="Lindblad-Toh K."/>
        </authorList>
    </citation>
    <scope>NUCLEOTIDE SEQUENCE [LARGE SCALE GENOMIC DNA]</scope>
</reference>